<dbReference type="CDD" id="cd00452">
    <property type="entry name" value="KDPG_aldolase"/>
    <property type="match status" value="1"/>
</dbReference>
<organism evidence="6 7">
    <name type="scientific">Streptodolium elevatio</name>
    <dbReference type="NCBI Taxonomy" id="3157996"/>
    <lineage>
        <taxon>Bacteria</taxon>
        <taxon>Bacillati</taxon>
        <taxon>Actinomycetota</taxon>
        <taxon>Actinomycetes</taxon>
        <taxon>Kitasatosporales</taxon>
        <taxon>Streptomycetaceae</taxon>
        <taxon>Streptodolium</taxon>
    </lineage>
</organism>
<dbReference type="Proteomes" id="UP001551482">
    <property type="component" value="Unassembled WGS sequence"/>
</dbReference>
<comment type="pathway">
    <text evidence="1">Carbohydrate acid metabolism.</text>
</comment>
<dbReference type="RefSeq" id="WP_358361167.1">
    <property type="nucleotide sequence ID" value="NZ_JBEZFP010000113.1"/>
</dbReference>
<dbReference type="PANTHER" id="PTHR30246:SF1">
    <property type="entry name" value="2-DEHYDRO-3-DEOXY-6-PHOSPHOGALACTONATE ALDOLASE-RELATED"/>
    <property type="match status" value="1"/>
</dbReference>
<dbReference type="Pfam" id="PF01081">
    <property type="entry name" value="Aldolase"/>
    <property type="match status" value="1"/>
</dbReference>
<evidence type="ECO:0000256" key="4">
    <source>
        <dbReference type="ARBA" id="ARBA00023239"/>
    </source>
</evidence>
<protein>
    <submittedName>
        <fullName evidence="6">Bifunctional 4-hydroxy-2-oxoglutarate aldolase/2-dehydro-3-deoxy-phosphogluconate aldolase</fullName>
    </submittedName>
</protein>
<name>A0ABV3DSP0_9ACTN</name>
<sequence length="211" mass="21372">MHLAELPFRTLAIVRGTDRAAALRTVLTLAEEGITASEVSLTTTDAFWVIEHARRELGPDAVLGAGTVLTADDAARAAAAGASFLVTPGLIDEPTPHVGSPGTELPVLMGALTPSEILAATRRAALGVALFPAFVGGPAYLTALRDTFPYVPFVPVGGIDAPTAVAYLTAGAAAVGVGVPLVGDAADGGDQNELRARAARWCSALSAAHTP</sequence>
<keyword evidence="5" id="KW-0119">Carbohydrate metabolism</keyword>
<evidence type="ECO:0000256" key="2">
    <source>
        <dbReference type="ARBA" id="ARBA00006906"/>
    </source>
</evidence>
<keyword evidence="4" id="KW-0456">Lyase</keyword>
<dbReference type="EMBL" id="JBEZFP010000113">
    <property type="protein sequence ID" value="MEU8138189.1"/>
    <property type="molecule type" value="Genomic_DNA"/>
</dbReference>
<dbReference type="Gene3D" id="3.20.20.70">
    <property type="entry name" value="Aldolase class I"/>
    <property type="match status" value="1"/>
</dbReference>
<evidence type="ECO:0000313" key="7">
    <source>
        <dbReference type="Proteomes" id="UP001551482"/>
    </source>
</evidence>
<comment type="similarity">
    <text evidence="2">Belongs to the KHG/KDPG aldolase family.</text>
</comment>
<comment type="caution">
    <text evidence="6">The sequence shown here is derived from an EMBL/GenBank/DDBJ whole genome shotgun (WGS) entry which is preliminary data.</text>
</comment>
<dbReference type="InterPro" id="IPR000887">
    <property type="entry name" value="Aldlse_KDPG_KHG"/>
</dbReference>
<evidence type="ECO:0000256" key="5">
    <source>
        <dbReference type="ARBA" id="ARBA00023277"/>
    </source>
</evidence>
<dbReference type="SUPFAM" id="SSF51569">
    <property type="entry name" value="Aldolase"/>
    <property type="match status" value="1"/>
</dbReference>
<comment type="subunit">
    <text evidence="3">Homotrimer.</text>
</comment>
<evidence type="ECO:0000256" key="3">
    <source>
        <dbReference type="ARBA" id="ARBA00011233"/>
    </source>
</evidence>
<gene>
    <name evidence="6" type="ORF">AB0C36_32360</name>
</gene>
<proteinExistence type="inferred from homology"/>
<keyword evidence="7" id="KW-1185">Reference proteome</keyword>
<dbReference type="InterPro" id="IPR013785">
    <property type="entry name" value="Aldolase_TIM"/>
</dbReference>
<reference evidence="6 7" key="1">
    <citation type="submission" date="2024-06" db="EMBL/GenBank/DDBJ databases">
        <title>The Natural Products Discovery Center: Release of the First 8490 Sequenced Strains for Exploring Actinobacteria Biosynthetic Diversity.</title>
        <authorList>
            <person name="Kalkreuter E."/>
            <person name="Kautsar S.A."/>
            <person name="Yang D."/>
            <person name="Bader C.D."/>
            <person name="Teijaro C.N."/>
            <person name="Fluegel L."/>
            <person name="Davis C.M."/>
            <person name="Simpson J.R."/>
            <person name="Lauterbach L."/>
            <person name="Steele A.D."/>
            <person name="Gui C."/>
            <person name="Meng S."/>
            <person name="Li G."/>
            <person name="Viehrig K."/>
            <person name="Ye F."/>
            <person name="Su P."/>
            <person name="Kiefer A.F."/>
            <person name="Nichols A."/>
            <person name="Cepeda A.J."/>
            <person name="Yan W."/>
            <person name="Fan B."/>
            <person name="Jiang Y."/>
            <person name="Adhikari A."/>
            <person name="Zheng C.-J."/>
            <person name="Schuster L."/>
            <person name="Cowan T.M."/>
            <person name="Smanski M.J."/>
            <person name="Chevrette M.G."/>
            <person name="De Carvalho L.P.S."/>
            <person name="Shen B."/>
        </authorList>
    </citation>
    <scope>NUCLEOTIDE SEQUENCE [LARGE SCALE GENOMIC DNA]</scope>
    <source>
        <strain evidence="6 7">NPDC048946</strain>
    </source>
</reference>
<dbReference type="PANTHER" id="PTHR30246">
    <property type="entry name" value="2-KETO-3-DEOXY-6-PHOSPHOGLUCONATE ALDOLASE"/>
    <property type="match status" value="1"/>
</dbReference>
<evidence type="ECO:0000313" key="6">
    <source>
        <dbReference type="EMBL" id="MEU8138189.1"/>
    </source>
</evidence>
<accession>A0ABV3DSP0</accession>
<evidence type="ECO:0000256" key="1">
    <source>
        <dbReference type="ARBA" id="ARBA00004761"/>
    </source>
</evidence>